<dbReference type="PROSITE" id="PS50234">
    <property type="entry name" value="VWFA"/>
    <property type="match status" value="1"/>
</dbReference>
<dbReference type="PANTHER" id="PTHR47333:SF4">
    <property type="entry name" value="EGF-LIKE DOMAIN-CONTAINING PROTEIN"/>
    <property type="match status" value="1"/>
</dbReference>
<dbReference type="PANTHER" id="PTHR47333">
    <property type="entry name" value="VON WILLEBRAND FACTOR C AND EGF DOMAIN-CONTAINING PROTEIN"/>
    <property type="match status" value="1"/>
</dbReference>
<dbReference type="PROSITE" id="PS01187">
    <property type="entry name" value="EGF_CA"/>
    <property type="match status" value="1"/>
</dbReference>
<proteinExistence type="predicted"/>
<dbReference type="InterPro" id="IPR026823">
    <property type="entry name" value="cEGF"/>
</dbReference>
<dbReference type="InterPro" id="IPR049883">
    <property type="entry name" value="NOTCH1_EGF-like"/>
</dbReference>
<reference evidence="10" key="1">
    <citation type="submission" date="2003-08" db="EMBL/GenBank/DDBJ databases">
        <authorList>
            <person name="Birren B."/>
            <person name="Nusbaum C."/>
            <person name="Abebe A."/>
            <person name="Abouelleil A."/>
            <person name="Adekoya E."/>
            <person name="Ait-zahra M."/>
            <person name="Allen N."/>
            <person name="Allen T."/>
            <person name="An P."/>
            <person name="Anderson M."/>
            <person name="Anderson S."/>
            <person name="Arachchi H."/>
            <person name="Armbruster J."/>
            <person name="Bachantsang P."/>
            <person name="Baldwin J."/>
            <person name="Barry A."/>
            <person name="Bayul T."/>
            <person name="Blitshsteyn B."/>
            <person name="Bloom T."/>
            <person name="Blye J."/>
            <person name="Boguslavskiy L."/>
            <person name="Borowsky M."/>
            <person name="Boukhgalter B."/>
            <person name="Brunache A."/>
            <person name="Butler J."/>
            <person name="Calixte N."/>
            <person name="Calvo S."/>
            <person name="Camarata J."/>
            <person name="Campo K."/>
            <person name="Chang J."/>
            <person name="Cheshatsang Y."/>
            <person name="Citroen M."/>
            <person name="Collymore A."/>
            <person name="Considine T."/>
            <person name="Cook A."/>
            <person name="Cooke P."/>
            <person name="Corum B."/>
            <person name="Cuomo C."/>
            <person name="David R."/>
            <person name="Dawoe T."/>
            <person name="Degray S."/>
            <person name="Dodge S."/>
            <person name="Dooley K."/>
            <person name="Dorje P."/>
            <person name="Dorjee K."/>
            <person name="Dorris L."/>
            <person name="Duffey N."/>
            <person name="Dupes A."/>
            <person name="Elkins T."/>
            <person name="Engels R."/>
            <person name="Erickson J."/>
            <person name="Farina A."/>
            <person name="Faro S."/>
            <person name="Ferreira P."/>
            <person name="Fischer H."/>
            <person name="Fitzgerald M."/>
            <person name="Foley K."/>
            <person name="Gage D."/>
            <person name="Galagan J."/>
            <person name="Gearin G."/>
            <person name="Gnerre S."/>
            <person name="Gnirke A."/>
            <person name="Goyette A."/>
            <person name="Graham J."/>
            <person name="Grandbois E."/>
            <person name="Gyaltsen K."/>
            <person name="Hafez N."/>
            <person name="Hagopian D."/>
            <person name="Hagos B."/>
            <person name="Hall J."/>
            <person name="Hatcher B."/>
            <person name="Heller A."/>
            <person name="Higgins H."/>
            <person name="Honan T."/>
            <person name="Horn A."/>
            <person name="Houde N."/>
            <person name="Hughes L."/>
            <person name="Hulme W."/>
            <person name="Husby E."/>
            <person name="Iliev I."/>
            <person name="Jaffe D."/>
            <person name="Jones C."/>
            <person name="Kamal M."/>
            <person name="Kamat A."/>
            <person name="Kamvysselis M."/>
            <person name="Karlsson E."/>
            <person name="Kells C."/>
            <person name="Kieu A."/>
            <person name="Kisner P."/>
            <person name="Kodira C."/>
            <person name="Kulbokas E."/>
            <person name="Labutti K."/>
            <person name="Lama D."/>
            <person name="Landers T."/>
            <person name="Leger J."/>
            <person name="Levine S."/>
            <person name="Lewis D."/>
            <person name="Lewis T."/>
            <person name="Lindblad-toh K."/>
            <person name="Liu X."/>
            <person name="Lokyitsang T."/>
            <person name="Lokyitsang Y."/>
            <person name="Lucien O."/>
            <person name="Lui A."/>
            <person name="Ma L.J."/>
            <person name="Mabbitt R."/>
            <person name="Macdonald J."/>
            <person name="Maclean C."/>
            <person name="Major J."/>
            <person name="Manning J."/>
            <person name="Marabella R."/>
            <person name="Maru K."/>
            <person name="Matthews C."/>
            <person name="Mauceli E."/>
            <person name="Mccarthy M."/>
            <person name="Mcdonough S."/>
            <person name="Mcghee T."/>
            <person name="Meldrim J."/>
            <person name="Meneus L."/>
            <person name="Mesirov J."/>
            <person name="Mihalev A."/>
            <person name="Mihova T."/>
            <person name="Mikkelsen T."/>
            <person name="Mlenga V."/>
            <person name="Moru K."/>
            <person name="Mozes J."/>
            <person name="Mulrain L."/>
            <person name="Munson G."/>
            <person name="Naylor J."/>
            <person name="Newes C."/>
            <person name="Nguyen C."/>
            <person name="Nguyen N."/>
            <person name="Nguyen T."/>
            <person name="Nicol R."/>
            <person name="Nielsen C."/>
            <person name="Nizzari M."/>
            <person name="Norbu C."/>
            <person name="Norbu N."/>
            <person name="O'donnell P."/>
            <person name="Okoawo O."/>
            <person name="O'leary S."/>
            <person name="Omotosho B."/>
            <person name="O'neill K."/>
            <person name="Osman S."/>
            <person name="Parker S."/>
            <person name="Perrin D."/>
            <person name="Phunkhang P."/>
            <person name="Piqani B."/>
            <person name="Purcell S."/>
            <person name="Rachupka T."/>
            <person name="Ramasamy U."/>
            <person name="Rameau R."/>
            <person name="Ray V."/>
            <person name="Raymond C."/>
            <person name="Retta R."/>
            <person name="Richardson S."/>
            <person name="Rise C."/>
            <person name="Rodriguez J."/>
            <person name="Rogers J."/>
            <person name="Rogov P."/>
            <person name="Rutman M."/>
            <person name="Schupbach R."/>
            <person name="Seaman C."/>
            <person name="Settipalli S."/>
            <person name="Sharpe T."/>
            <person name="Sheridan J."/>
            <person name="Sherpa N."/>
            <person name="Shi J."/>
            <person name="Smirnov S."/>
            <person name="Smith C."/>
            <person name="Sougnez C."/>
            <person name="Spencer B."/>
            <person name="Stalker J."/>
            <person name="Stange-thomann N."/>
            <person name="Stavropoulos S."/>
            <person name="Stetson K."/>
            <person name="Stone C."/>
            <person name="Stone S."/>
            <person name="Stubbs M."/>
            <person name="Talamas J."/>
            <person name="Tchuinga P."/>
            <person name="Tenzing P."/>
            <person name="Tesfaye S."/>
            <person name="Theodore J."/>
            <person name="Thoulutsang Y."/>
            <person name="Topham K."/>
            <person name="Towey S."/>
            <person name="Tsamla T."/>
            <person name="Tsomo N."/>
            <person name="Vallee D."/>
            <person name="Vassiliev H."/>
            <person name="Venkataraman V."/>
            <person name="Vinson J."/>
            <person name="Vo A."/>
            <person name="Wade C."/>
            <person name="Wang S."/>
            <person name="Wangchuk T."/>
            <person name="Wangdi T."/>
            <person name="Whittaker C."/>
            <person name="Wilkinson J."/>
            <person name="Wu Y."/>
            <person name="Wyman D."/>
            <person name="Yadav S."/>
            <person name="Yang S."/>
            <person name="Yang X."/>
            <person name="Yeager S."/>
            <person name="Yee E."/>
            <person name="Young G."/>
            <person name="Zainoun J."/>
            <person name="Zembeck L."/>
            <person name="Zimmer A."/>
            <person name="Zody M."/>
            <person name="Lander E."/>
        </authorList>
    </citation>
    <scope>NUCLEOTIDE SEQUENCE [LARGE SCALE GENOMIC DNA]</scope>
</reference>
<dbReference type="GeneTree" id="ENSGT00940000164218"/>
<evidence type="ECO:0000259" key="8">
    <source>
        <dbReference type="PROSITE" id="PS50234"/>
    </source>
</evidence>
<reference evidence="9" key="3">
    <citation type="submission" date="2025-09" db="UniProtKB">
        <authorList>
            <consortium name="Ensembl"/>
        </authorList>
    </citation>
    <scope>IDENTIFICATION</scope>
</reference>
<keyword evidence="3" id="KW-0245">EGF-like domain</keyword>
<dbReference type="SUPFAM" id="SSF57196">
    <property type="entry name" value="EGF/Laminin"/>
    <property type="match status" value="1"/>
</dbReference>
<dbReference type="GO" id="GO:0005509">
    <property type="term" value="F:calcium ion binding"/>
    <property type="evidence" value="ECO:0007669"/>
    <property type="project" value="InterPro"/>
</dbReference>
<evidence type="ECO:0000256" key="2">
    <source>
        <dbReference type="ARBA" id="ARBA00022525"/>
    </source>
</evidence>
<dbReference type="FunFam" id="2.10.25.10:FF:000005">
    <property type="entry name" value="Fibrillin 2"/>
    <property type="match status" value="1"/>
</dbReference>
<evidence type="ECO:0000256" key="3">
    <source>
        <dbReference type="ARBA" id="ARBA00022536"/>
    </source>
</evidence>
<dbReference type="PROSITE" id="PS01186">
    <property type="entry name" value="EGF_2"/>
    <property type="match status" value="1"/>
</dbReference>
<keyword evidence="6" id="KW-1015">Disulfide bond</keyword>
<dbReference type="InterPro" id="IPR002035">
    <property type="entry name" value="VWF_A"/>
</dbReference>
<dbReference type="Gene3D" id="2.10.25.10">
    <property type="entry name" value="Laminin"/>
    <property type="match status" value="4"/>
</dbReference>
<keyword evidence="5" id="KW-0677">Repeat</keyword>
<evidence type="ECO:0000256" key="1">
    <source>
        <dbReference type="ARBA" id="ARBA00004613"/>
    </source>
</evidence>
<evidence type="ECO:0000313" key="9">
    <source>
        <dbReference type="Ensembl" id="ENSCSAVP00000001869.1"/>
    </source>
</evidence>
<dbReference type="Pfam" id="PF07645">
    <property type="entry name" value="EGF_CA"/>
    <property type="match status" value="1"/>
</dbReference>
<name>H2Y971_CIOSA</name>
<comment type="subcellular location">
    <subcellularLocation>
        <location evidence="1">Secreted</location>
    </subcellularLocation>
</comment>
<keyword evidence="10" id="KW-1185">Reference proteome</keyword>
<evidence type="ECO:0000256" key="6">
    <source>
        <dbReference type="ARBA" id="ARBA00023157"/>
    </source>
</evidence>
<dbReference type="InterPro" id="IPR001881">
    <property type="entry name" value="EGF-like_Ca-bd_dom"/>
</dbReference>
<dbReference type="InterPro" id="IPR036465">
    <property type="entry name" value="vWFA_dom_sf"/>
</dbReference>
<protein>
    <recommendedName>
        <fullName evidence="8">VWFA domain-containing protein</fullName>
    </recommendedName>
</protein>
<dbReference type="Ensembl" id="ENSCSAVT00000001902.1">
    <property type="protein sequence ID" value="ENSCSAVP00000001869.1"/>
    <property type="gene ID" value="ENSCSAVG00000001096.1"/>
</dbReference>
<accession>H2Y971</accession>
<dbReference type="Gene3D" id="3.40.50.410">
    <property type="entry name" value="von Willebrand factor, type A domain"/>
    <property type="match status" value="1"/>
</dbReference>
<dbReference type="Pfam" id="PF00092">
    <property type="entry name" value="VWA"/>
    <property type="match status" value="1"/>
</dbReference>
<dbReference type="InterPro" id="IPR052080">
    <property type="entry name" value="vWF_C/EGF_Fibrillin"/>
</dbReference>
<dbReference type="CDD" id="cd00054">
    <property type="entry name" value="EGF_CA"/>
    <property type="match status" value="2"/>
</dbReference>
<evidence type="ECO:0000313" key="10">
    <source>
        <dbReference type="Proteomes" id="UP000007875"/>
    </source>
</evidence>
<evidence type="ECO:0000256" key="4">
    <source>
        <dbReference type="ARBA" id="ARBA00022729"/>
    </source>
</evidence>
<dbReference type="Pfam" id="PF14670">
    <property type="entry name" value="FXa_inhibition"/>
    <property type="match status" value="2"/>
</dbReference>
<dbReference type="SMART" id="SM00179">
    <property type="entry name" value="EGF_CA"/>
    <property type="match status" value="4"/>
</dbReference>
<dbReference type="SMART" id="SM00181">
    <property type="entry name" value="EGF"/>
    <property type="match status" value="4"/>
</dbReference>
<organism evidence="9 10">
    <name type="scientific">Ciona savignyi</name>
    <name type="common">Pacific transparent sea squirt</name>
    <dbReference type="NCBI Taxonomy" id="51511"/>
    <lineage>
        <taxon>Eukaryota</taxon>
        <taxon>Metazoa</taxon>
        <taxon>Chordata</taxon>
        <taxon>Tunicata</taxon>
        <taxon>Ascidiacea</taxon>
        <taxon>Phlebobranchia</taxon>
        <taxon>Cionidae</taxon>
        <taxon>Ciona</taxon>
    </lineage>
</organism>
<dbReference type="GO" id="GO:0005576">
    <property type="term" value="C:extracellular region"/>
    <property type="evidence" value="ECO:0007669"/>
    <property type="project" value="UniProtKB-SubCell"/>
</dbReference>
<dbReference type="InterPro" id="IPR000742">
    <property type="entry name" value="EGF"/>
</dbReference>
<reference evidence="9" key="2">
    <citation type="submission" date="2025-08" db="UniProtKB">
        <authorList>
            <consortium name="Ensembl"/>
        </authorList>
    </citation>
    <scope>IDENTIFICATION</scope>
</reference>
<evidence type="ECO:0000256" key="5">
    <source>
        <dbReference type="ARBA" id="ARBA00022737"/>
    </source>
</evidence>
<dbReference type="HOGENOM" id="CLU_601224_0_0_1"/>
<feature type="domain" description="VWFA" evidence="8">
    <location>
        <begin position="20"/>
        <end position="144"/>
    </location>
</feature>
<dbReference type="AlphaFoldDB" id="H2Y971"/>
<dbReference type="InterPro" id="IPR009030">
    <property type="entry name" value="Growth_fac_rcpt_cys_sf"/>
</dbReference>
<dbReference type="SUPFAM" id="SSF57184">
    <property type="entry name" value="Growth factor receptor domain"/>
    <property type="match status" value="1"/>
</dbReference>
<keyword evidence="2" id="KW-0964">Secreted</keyword>
<keyword evidence="7" id="KW-0325">Glycoprotein</keyword>
<sequence>MSPLPATTTGSTRGSSSTLTTDKAAILDAITNLPYYGRGTKTAMALNVMASHHLQKYNGWRESVDAYPTVVIVLTDGRTKDFADLGKYSRALKAKATRVIAIGVGPNVHEDELITIATAPASENVVLVPFDQLVDRATELINKACIVDTNECLLDNAGCDQLCVNSNVGFYCECEPGYTLGADLASCIDINECLTDNGGCSDTCTNTDGSYVCSCPVGRIPAGDAHTCVDDSCYQNTACEHTCTNVVQGTYFCSCNAGYMLAEDGHSCPDIDECANNNGACEVFCNNTAGSYECSCPEGQGLRNDGRSCGTLCYTCNRATSNEQCMEATVCAPGETSLPVSPTPLDNAPPSMSARWTMGVAAMVVSTLWKVSTVHARQDSYSKPTCLLVKMPTNAWTPCVPTHASTRQAATSASAPRNTRCPRTVSRAHFALPKPIVTQGSCRKVTAARNRTTKR</sequence>
<evidence type="ECO:0000256" key="7">
    <source>
        <dbReference type="ARBA" id="ARBA00023180"/>
    </source>
</evidence>
<dbReference type="InterPro" id="IPR018097">
    <property type="entry name" value="EGF_Ca-bd_CS"/>
</dbReference>
<dbReference type="Pfam" id="PF12662">
    <property type="entry name" value="cEGF"/>
    <property type="match status" value="1"/>
</dbReference>
<dbReference type="Proteomes" id="UP000007875">
    <property type="component" value="Unassembled WGS sequence"/>
</dbReference>
<keyword evidence="4" id="KW-0732">Signal</keyword>
<dbReference type="SUPFAM" id="SSF53300">
    <property type="entry name" value="vWA-like"/>
    <property type="match status" value="1"/>
</dbReference>